<accession>A0A4S4FYB1</accession>
<evidence type="ECO:0000256" key="1">
    <source>
        <dbReference type="ARBA" id="ARBA00023015"/>
    </source>
</evidence>
<dbReference type="GO" id="GO:0003700">
    <property type="term" value="F:DNA-binding transcription factor activity"/>
    <property type="evidence" value="ECO:0007669"/>
    <property type="project" value="InterPro"/>
</dbReference>
<evidence type="ECO:0000256" key="2">
    <source>
        <dbReference type="ARBA" id="ARBA00023125"/>
    </source>
</evidence>
<evidence type="ECO:0000313" key="6">
    <source>
        <dbReference type="Proteomes" id="UP000308978"/>
    </source>
</evidence>
<dbReference type="Proteomes" id="UP000308978">
    <property type="component" value="Unassembled WGS sequence"/>
</dbReference>
<dbReference type="Gene3D" id="1.10.10.10">
    <property type="entry name" value="Winged helix-like DNA-binding domain superfamily/Winged helix DNA-binding domain"/>
    <property type="match status" value="1"/>
</dbReference>
<proteinExistence type="predicted"/>
<keyword evidence="3" id="KW-0804">Transcription</keyword>
<organism evidence="5 6">
    <name type="scientific">Adlercreutzia caecimuris</name>
    <dbReference type="NCBI Taxonomy" id="671266"/>
    <lineage>
        <taxon>Bacteria</taxon>
        <taxon>Bacillati</taxon>
        <taxon>Actinomycetota</taxon>
        <taxon>Coriobacteriia</taxon>
        <taxon>Eggerthellales</taxon>
        <taxon>Eggerthellaceae</taxon>
        <taxon>Adlercreutzia</taxon>
    </lineage>
</organism>
<keyword evidence="1" id="KW-0805">Transcription regulation</keyword>
<dbReference type="InterPro" id="IPR036390">
    <property type="entry name" value="WH_DNA-bd_sf"/>
</dbReference>
<dbReference type="GO" id="GO:0003677">
    <property type="term" value="F:DNA binding"/>
    <property type="evidence" value="ECO:0007669"/>
    <property type="project" value="UniProtKB-KW"/>
</dbReference>
<reference evidence="5 6" key="1">
    <citation type="submission" date="2019-04" db="EMBL/GenBank/DDBJ databases">
        <title>Microbes associate with the intestines of laboratory mice.</title>
        <authorList>
            <person name="Navarre W."/>
            <person name="Wong E."/>
            <person name="Huang K.C."/>
            <person name="Tropini C."/>
            <person name="Ng K."/>
            <person name="Yu B."/>
        </authorList>
    </citation>
    <scope>NUCLEOTIDE SEQUENCE [LARGE SCALE GENOMIC DNA]</scope>
    <source>
        <strain evidence="5 6">NM80_B27</strain>
    </source>
</reference>
<gene>
    <name evidence="5" type="ORF">E5986_11545</name>
</gene>
<keyword evidence="2" id="KW-0238">DNA-binding</keyword>
<evidence type="ECO:0000259" key="4">
    <source>
        <dbReference type="PROSITE" id="PS50995"/>
    </source>
</evidence>
<dbReference type="AlphaFoldDB" id="A0A4S4FYB1"/>
<protein>
    <submittedName>
        <fullName evidence="5">MarR family transcriptional regulator</fullName>
    </submittedName>
</protein>
<feature type="domain" description="HTH marR-type" evidence="4">
    <location>
        <begin position="1"/>
        <end position="142"/>
    </location>
</feature>
<evidence type="ECO:0000313" key="5">
    <source>
        <dbReference type="EMBL" id="THG34736.1"/>
    </source>
</evidence>
<dbReference type="InterPro" id="IPR036388">
    <property type="entry name" value="WH-like_DNA-bd_sf"/>
</dbReference>
<name>A0A4S4FYB1_9ACTN</name>
<dbReference type="PANTHER" id="PTHR35790:SF4">
    <property type="entry name" value="HTH-TYPE TRANSCRIPTIONAL REGULATOR PCHR"/>
    <property type="match status" value="1"/>
</dbReference>
<sequence>MRKGVKEAKAIERVMHKYMQLEEMPFTYGDGIKLTQREIHVIDTIGTNPDINMTQLAEMHGITKGAVSQMIYRLLDKGYVEKVSAPEDDREVRILLTQSGHAAYKAHKEYHAKRSGDFMDFLGSMKAAEFAALQQVLASFEAMVDDALEEASN</sequence>
<evidence type="ECO:0000256" key="3">
    <source>
        <dbReference type="ARBA" id="ARBA00023163"/>
    </source>
</evidence>
<dbReference type="PANTHER" id="PTHR35790">
    <property type="entry name" value="HTH-TYPE TRANSCRIPTIONAL REGULATOR PCHR"/>
    <property type="match status" value="1"/>
</dbReference>
<dbReference type="SMART" id="SM00347">
    <property type="entry name" value="HTH_MARR"/>
    <property type="match status" value="1"/>
</dbReference>
<dbReference type="InterPro" id="IPR052067">
    <property type="entry name" value="Metal_resp_HTH_trans_reg"/>
</dbReference>
<dbReference type="PROSITE" id="PS50995">
    <property type="entry name" value="HTH_MARR_2"/>
    <property type="match status" value="1"/>
</dbReference>
<dbReference type="EMBL" id="SSTJ01000028">
    <property type="protein sequence ID" value="THG34736.1"/>
    <property type="molecule type" value="Genomic_DNA"/>
</dbReference>
<dbReference type="InterPro" id="IPR000835">
    <property type="entry name" value="HTH_MarR-typ"/>
</dbReference>
<dbReference type="Pfam" id="PF01047">
    <property type="entry name" value="MarR"/>
    <property type="match status" value="1"/>
</dbReference>
<comment type="caution">
    <text evidence="5">The sequence shown here is derived from an EMBL/GenBank/DDBJ whole genome shotgun (WGS) entry which is preliminary data.</text>
</comment>
<dbReference type="RefSeq" id="WP_136436130.1">
    <property type="nucleotide sequence ID" value="NZ_SSTJ01000028.1"/>
</dbReference>
<dbReference type="SUPFAM" id="SSF46785">
    <property type="entry name" value="Winged helix' DNA-binding domain"/>
    <property type="match status" value="1"/>
</dbReference>